<organism evidence="1">
    <name type="scientific">Timema shepardi</name>
    <name type="common">Walking stick</name>
    <dbReference type="NCBI Taxonomy" id="629360"/>
    <lineage>
        <taxon>Eukaryota</taxon>
        <taxon>Metazoa</taxon>
        <taxon>Ecdysozoa</taxon>
        <taxon>Arthropoda</taxon>
        <taxon>Hexapoda</taxon>
        <taxon>Insecta</taxon>
        <taxon>Pterygota</taxon>
        <taxon>Neoptera</taxon>
        <taxon>Polyneoptera</taxon>
        <taxon>Phasmatodea</taxon>
        <taxon>Timematodea</taxon>
        <taxon>Timematoidea</taxon>
        <taxon>Timematidae</taxon>
        <taxon>Timema</taxon>
    </lineage>
</organism>
<reference evidence="1" key="1">
    <citation type="submission" date="2020-11" db="EMBL/GenBank/DDBJ databases">
        <authorList>
            <person name="Tran Van P."/>
        </authorList>
    </citation>
    <scope>NUCLEOTIDE SEQUENCE</scope>
</reference>
<accession>A0A7R9G7L1</accession>
<protein>
    <submittedName>
        <fullName evidence="1">Uncharacterized protein</fullName>
    </submittedName>
</protein>
<dbReference type="EMBL" id="OC045187">
    <property type="protein sequence ID" value="CAD7269989.1"/>
    <property type="molecule type" value="Genomic_DNA"/>
</dbReference>
<dbReference type="AlphaFoldDB" id="A0A7R9G7L1"/>
<name>A0A7R9G7L1_TIMSH</name>
<gene>
    <name evidence="1" type="ORF">TSIB3V08_LOCUS13989</name>
</gene>
<sequence length="102" mass="11523">MRQQHLPNKHRHHEAAALAQQTLSQWGSSTCPTNTVIAAESNFISEWLVQLHPRITSIITSGVGVSVFGHSVWIWEGSEQPFSFTKWWTGWTNSVPVPCRLD</sequence>
<evidence type="ECO:0000313" key="1">
    <source>
        <dbReference type="EMBL" id="CAD7269989.1"/>
    </source>
</evidence>
<proteinExistence type="predicted"/>